<comment type="caution">
    <text evidence="2">The sequence shown here is derived from an EMBL/GenBank/DDBJ whole genome shotgun (WGS) entry which is preliminary data.</text>
</comment>
<feature type="compositionally biased region" description="Basic and acidic residues" evidence="1">
    <location>
        <begin position="9"/>
        <end position="18"/>
    </location>
</feature>
<reference evidence="2 3" key="1">
    <citation type="journal article" date="2018" name="Evol. Lett.">
        <title>Horizontal gene cluster transfer increased hallucinogenic mushroom diversity.</title>
        <authorList>
            <person name="Reynolds H.T."/>
            <person name="Vijayakumar V."/>
            <person name="Gluck-Thaler E."/>
            <person name="Korotkin H.B."/>
            <person name="Matheny P.B."/>
            <person name="Slot J.C."/>
        </authorList>
    </citation>
    <scope>NUCLEOTIDE SEQUENCE [LARGE SCALE GENOMIC DNA]</scope>
    <source>
        <strain evidence="2 3">2631</strain>
    </source>
</reference>
<evidence type="ECO:0000313" key="2">
    <source>
        <dbReference type="EMBL" id="PPQ80007.1"/>
    </source>
</evidence>
<proteinExistence type="predicted"/>
<dbReference type="AlphaFoldDB" id="A0A409WNC3"/>
<accession>A0A409WNC3</accession>
<dbReference type="OrthoDB" id="5424209at2759"/>
<name>A0A409WNC3_PSICY</name>
<organism evidence="2 3">
    <name type="scientific">Psilocybe cyanescens</name>
    <dbReference type="NCBI Taxonomy" id="93625"/>
    <lineage>
        <taxon>Eukaryota</taxon>
        <taxon>Fungi</taxon>
        <taxon>Dikarya</taxon>
        <taxon>Basidiomycota</taxon>
        <taxon>Agaricomycotina</taxon>
        <taxon>Agaricomycetes</taxon>
        <taxon>Agaricomycetidae</taxon>
        <taxon>Agaricales</taxon>
        <taxon>Agaricineae</taxon>
        <taxon>Strophariaceae</taxon>
        <taxon>Psilocybe</taxon>
    </lineage>
</organism>
<feature type="compositionally biased region" description="Acidic residues" evidence="1">
    <location>
        <begin position="19"/>
        <end position="37"/>
    </location>
</feature>
<keyword evidence="3" id="KW-1185">Reference proteome</keyword>
<evidence type="ECO:0000313" key="3">
    <source>
        <dbReference type="Proteomes" id="UP000283269"/>
    </source>
</evidence>
<sequence>MTGPQYIDRTIDWATKKDDDDDDEVDDDNNDDNDEEDNNKPGNLDTEFDSMPSIKAVKGEHYTTPPTIWVDVLPTTFSSAAVCDLATEILGFVSQYNLTGIDVAFQESEAQLLSTGAPLFAPVNNYDRLKSVINDLSTVLPLPIAGIKTPMQGTLTCFFWVGKELYAITAAKSFLRMARMMRSTLSKNVSIPRKDVTVMGPKAFEDYQASIEEKIASIEETILYLARCEKTLKQKVEDNTNGTNSAKSALREFHLNVMKCWKEANNHIIGHIIWAPKINVNVSLYSYTHNFCVIHIDKKRFKQGFLGNTLSLASVPWDSIELAIISCHNIPGPFSWGGDSGALIVNTYAKFVALLTGGTDMGNVDLFNITYGMLFEWIWELVKAKFPEADLCFRNINKFFKDED</sequence>
<protein>
    <submittedName>
        <fullName evidence="2">Uncharacterized protein</fullName>
    </submittedName>
</protein>
<dbReference type="Proteomes" id="UP000283269">
    <property type="component" value="Unassembled WGS sequence"/>
</dbReference>
<feature type="region of interest" description="Disordered" evidence="1">
    <location>
        <begin position="1"/>
        <end position="50"/>
    </location>
</feature>
<gene>
    <name evidence="2" type="ORF">CVT25_001413</name>
</gene>
<evidence type="ECO:0000256" key="1">
    <source>
        <dbReference type="SAM" id="MobiDB-lite"/>
    </source>
</evidence>
<dbReference type="EMBL" id="NHYD01003353">
    <property type="protein sequence ID" value="PPQ80007.1"/>
    <property type="molecule type" value="Genomic_DNA"/>
</dbReference>
<dbReference type="InParanoid" id="A0A409WNC3"/>